<keyword evidence="3" id="KW-1185">Reference proteome</keyword>
<dbReference type="RefSeq" id="WP_160334055.1">
    <property type="nucleotide sequence ID" value="NZ_WSRP01000001.1"/>
</dbReference>
<protein>
    <recommendedName>
        <fullName evidence="1">N-acetyltransferase domain-containing protein</fullName>
    </recommendedName>
</protein>
<dbReference type="InterPro" id="IPR000182">
    <property type="entry name" value="GNAT_dom"/>
</dbReference>
<dbReference type="SUPFAM" id="SSF55729">
    <property type="entry name" value="Acyl-CoA N-acyltransferases (Nat)"/>
    <property type="match status" value="1"/>
</dbReference>
<dbReference type="Pfam" id="PF00583">
    <property type="entry name" value="Acetyltransf_1"/>
    <property type="match status" value="1"/>
</dbReference>
<dbReference type="AlphaFoldDB" id="A0A6L6YFM1"/>
<reference evidence="2 3" key="1">
    <citation type="submission" date="2019-12" db="EMBL/GenBank/DDBJ databases">
        <title>Microbes associate with the intestines of laboratory mice.</title>
        <authorList>
            <person name="Navarre W."/>
            <person name="Wong E."/>
        </authorList>
    </citation>
    <scope>NUCLEOTIDE SEQUENCE [LARGE SCALE GENOMIC DNA]</scope>
    <source>
        <strain evidence="2 3">NM82_D38</strain>
    </source>
</reference>
<name>A0A6L6YFM1_9BURK</name>
<comment type="caution">
    <text evidence="2">The sequence shown here is derived from an EMBL/GenBank/DDBJ whole genome shotgun (WGS) entry which is preliminary data.</text>
</comment>
<evidence type="ECO:0000313" key="2">
    <source>
        <dbReference type="EMBL" id="MVX55619.1"/>
    </source>
</evidence>
<feature type="domain" description="N-acetyltransferase" evidence="1">
    <location>
        <begin position="36"/>
        <end position="116"/>
    </location>
</feature>
<dbReference type="Proteomes" id="UP000472580">
    <property type="component" value="Unassembled WGS sequence"/>
</dbReference>
<dbReference type="EMBL" id="WSRP01000001">
    <property type="protein sequence ID" value="MVX55619.1"/>
    <property type="molecule type" value="Genomic_DNA"/>
</dbReference>
<organism evidence="2 3">
    <name type="scientific">Parasutterella muris</name>
    <dbReference type="NCBI Taxonomy" id="2565572"/>
    <lineage>
        <taxon>Bacteria</taxon>
        <taxon>Pseudomonadati</taxon>
        <taxon>Pseudomonadota</taxon>
        <taxon>Betaproteobacteria</taxon>
        <taxon>Burkholderiales</taxon>
        <taxon>Sutterellaceae</taxon>
        <taxon>Parasutterella</taxon>
    </lineage>
</organism>
<dbReference type="GO" id="GO:0016747">
    <property type="term" value="F:acyltransferase activity, transferring groups other than amino-acyl groups"/>
    <property type="evidence" value="ECO:0007669"/>
    <property type="project" value="InterPro"/>
</dbReference>
<evidence type="ECO:0000313" key="3">
    <source>
        <dbReference type="Proteomes" id="UP000472580"/>
    </source>
</evidence>
<dbReference type="Gene3D" id="3.40.630.30">
    <property type="match status" value="1"/>
</dbReference>
<dbReference type="InterPro" id="IPR016181">
    <property type="entry name" value="Acyl_CoA_acyltransferase"/>
</dbReference>
<evidence type="ECO:0000259" key="1">
    <source>
        <dbReference type="Pfam" id="PF00583"/>
    </source>
</evidence>
<gene>
    <name evidence="2" type="ORF">E5987_00135</name>
</gene>
<dbReference type="OrthoDB" id="7028208at2"/>
<sequence>MVQIQHTTFEELFHAEGFSDLVNEYTQETANKAIGDPMVQYERYRKLEYTGNLFCIAAYDEGKVVGVVGLLLAESQHYPFPIVAVESFYLRKAWRKGVTGLRLLKEIKKTAWTLGAPGCSFMAPPGSSLDKLCEHLGMVHTHNAFWCKCDDVD</sequence>
<proteinExistence type="predicted"/>
<dbReference type="CDD" id="cd04301">
    <property type="entry name" value="NAT_SF"/>
    <property type="match status" value="1"/>
</dbReference>
<accession>A0A6L6YFM1</accession>